<evidence type="ECO:0000256" key="9">
    <source>
        <dbReference type="ARBA" id="ARBA00022759"/>
    </source>
</evidence>
<evidence type="ECO:0000256" key="5">
    <source>
        <dbReference type="ARBA" id="ARBA00014651"/>
    </source>
</evidence>
<keyword evidence="11" id="KW-0106">Calcium</keyword>
<name>A0AAE0J438_9PEZI</name>
<keyword evidence="14" id="KW-0472">Membrane</keyword>
<evidence type="ECO:0000256" key="12">
    <source>
        <dbReference type="ARBA" id="ARBA00022989"/>
    </source>
</evidence>
<feature type="compositionally biased region" description="Basic and acidic residues" evidence="15">
    <location>
        <begin position="15"/>
        <end position="25"/>
    </location>
</feature>
<dbReference type="SUPFAM" id="SSF50199">
    <property type="entry name" value="Staphylococcal nuclease"/>
    <property type="match status" value="1"/>
</dbReference>
<sequence>MGWGLWASPAPSSGVKDDGMLETKRTSNPPTPPQRPNRTTTTTTETAEPVRIPTPIAAPKAAKANHASWNDSLRAIDWQQYTEPSTFVPPLLAVSFAFGVWQFYRSYLRRIPGTDYIKPGFFRTRSLLGKVTSVGDGDNFHLFHTPGGRLAGWGWLRRVPTAKKELKARTIPVRIAGIDAPECAHFGRPAQPFSAEALAWLRTYLLGRRVRAYIYRRDQYDRVVASVYVRRAPFFLRKDVGLEMLKAGLATTYEAKTGAEFGGPKMEVVYKAAEATAKKNKRGMWSKHAGGFFGFGKKELESPRAYKERMKT</sequence>
<evidence type="ECO:0000256" key="11">
    <source>
        <dbReference type="ARBA" id="ARBA00022837"/>
    </source>
</evidence>
<proteinExistence type="inferred from homology"/>
<dbReference type="AlphaFoldDB" id="A0AAE0J438"/>
<keyword evidence="18" id="KW-1185">Reference proteome</keyword>
<evidence type="ECO:0000256" key="8">
    <source>
        <dbReference type="ARBA" id="ARBA00022723"/>
    </source>
</evidence>
<dbReference type="PROSITE" id="PS50830">
    <property type="entry name" value="TNASE_3"/>
    <property type="match status" value="1"/>
</dbReference>
<evidence type="ECO:0000256" key="10">
    <source>
        <dbReference type="ARBA" id="ARBA00022801"/>
    </source>
</evidence>
<keyword evidence="8" id="KW-0479">Metal-binding</keyword>
<dbReference type="FunFam" id="2.40.50.90:FF:000029">
    <property type="entry name" value="Probable endonuclease lcl3"/>
    <property type="match status" value="1"/>
</dbReference>
<evidence type="ECO:0000256" key="2">
    <source>
        <dbReference type="ARBA" id="ARBA00004173"/>
    </source>
</evidence>
<comment type="similarity">
    <text evidence="3">Belongs to the LCL3 family.</text>
</comment>
<dbReference type="GO" id="GO:0046872">
    <property type="term" value="F:metal ion binding"/>
    <property type="evidence" value="ECO:0007669"/>
    <property type="project" value="UniProtKB-KW"/>
</dbReference>
<keyword evidence="6" id="KW-0812">Transmembrane</keyword>
<dbReference type="PANTHER" id="PTHR12302">
    <property type="entry name" value="EBNA2 BINDING PROTEIN P100"/>
    <property type="match status" value="1"/>
</dbReference>
<evidence type="ECO:0000313" key="17">
    <source>
        <dbReference type="EMBL" id="KAK3336596.1"/>
    </source>
</evidence>
<evidence type="ECO:0000256" key="7">
    <source>
        <dbReference type="ARBA" id="ARBA00022722"/>
    </source>
</evidence>
<dbReference type="EMBL" id="JAUEPO010000001">
    <property type="protein sequence ID" value="KAK3336596.1"/>
    <property type="molecule type" value="Genomic_DNA"/>
</dbReference>
<evidence type="ECO:0000256" key="6">
    <source>
        <dbReference type="ARBA" id="ARBA00022692"/>
    </source>
</evidence>
<keyword evidence="12" id="KW-1133">Transmembrane helix</keyword>
<accession>A0AAE0J438</accession>
<keyword evidence="13" id="KW-0496">Mitochondrion</keyword>
<dbReference type="GO" id="GO:0005739">
    <property type="term" value="C:mitochondrion"/>
    <property type="evidence" value="ECO:0007669"/>
    <property type="project" value="UniProtKB-SubCell"/>
</dbReference>
<protein>
    <recommendedName>
        <fullName evidence="4">Probable endonuclease LCL3</fullName>
    </recommendedName>
    <alternativeName>
        <fullName evidence="5">Probable endonuclease lcl3</fullName>
    </alternativeName>
</protein>
<evidence type="ECO:0000256" key="14">
    <source>
        <dbReference type="ARBA" id="ARBA00023136"/>
    </source>
</evidence>
<comment type="caution">
    <text evidence="17">The sequence shown here is derived from an EMBL/GenBank/DDBJ whole genome shotgun (WGS) entry which is preliminary data.</text>
</comment>
<evidence type="ECO:0000256" key="1">
    <source>
        <dbReference type="ARBA" id="ARBA00004167"/>
    </source>
</evidence>
<feature type="compositionally biased region" description="Low complexity" evidence="15">
    <location>
        <begin position="36"/>
        <end position="52"/>
    </location>
</feature>
<gene>
    <name evidence="17" type="ORF">B0T19DRAFT_409953</name>
</gene>
<feature type="domain" description="TNase-like" evidence="16">
    <location>
        <begin position="125"/>
        <end position="287"/>
    </location>
</feature>
<dbReference type="Pfam" id="PF00565">
    <property type="entry name" value="SNase"/>
    <property type="match status" value="1"/>
</dbReference>
<evidence type="ECO:0000256" key="4">
    <source>
        <dbReference type="ARBA" id="ARBA00013404"/>
    </source>
</evidence>
<reference evidence="17" key="2">
    <citation type="submission" date="2023-06" db="EMBL/GenBank/DDBJ databases">
        <authorList>
            <consortium name="Lawrence Berkeley National Laboratory"/>
            <person name="Haridas S."/>
            <person name="Hensen N."/>
            <person name="Bonometti L."/>
            <person name="Westerberg I."/>
            <person name="Brannstrom I.O."/>
            <person name="Guillou S."/>
            <person name="Cros-Aarteil S."/>
            <person name="Calhoun S."/>
            <person name="Kuo A."/>
            <person name="Mondo S."/>
            <person name="Pangilinan J."/>
            <person name="Riley R."/>
            <person name="Labutti K."/>
            <person name="Andreopoulos B."/>
            <person name="Lipzen A."/>
            <person name="Chen C."/>
            <person name="Yanf M."/>
            <person name="Daum C."/>
            <person name="Ng V."/>
            <person name="Clum A."/>
            <person name="Steindorff A."/>
            <person name="Ohm R."/>
            <person name="Martin F."/>
            <person name="Silar P."/>
            <person name="Natvig D."/>
            <person name="Lalanne C."/>
            <person name="Gautier V."/>
            <person name="Ament-Velasquez S.L."/>
            <person name="Kruys A."/>
            <person name="Hutchinson M.I."/>
            <person name="Powell A.J."/>
            <person name="Barry K."/>
            <person name="Miller A.N."/>
            <person name="Grigoriev I.V."/>
            <person name="Debuchy R."/>
            <person name="Gladieux P."/>
            <person name="Thoren M.H."/>
            <person name="Johannesson H."/>
        </authorList>
    </citation>
    <scope>NUCLEOTIDE SEQUENCE</scope>
    <source>
        <strain evidence="17">SMH4131-1</strain>
    </source>
</reference>
<dbReference type="InterPro" id="IPR035437">
    <property type="entry name" value="SNase_OB-fold_sf"/>
</dbReference>
<organism evidence="17 18">
    <name type="scientific">Cercophora scortea</name>
    <dbReference type="NCBI Taxonomy" id="314031"/>
    <lineage>
        <taxon>Eukaryota</taxon>
        <taxon>Fungi</taxon>
        <taxon>Dikarya</taxon>
        <taxon>Ascomycota</taxon>
        <taxon>Pezizomycotina</taxon>
        <taxon>Sordariomycetes</taxon>
        <taxon>Sordariomycetidae</taxon>
        <taxon>Sordariales</taxon>
        <taxon>Lasiosphaeriaceae</taxon>
        <taxon>Cercophora</taxon>
    </lineage>
</organism>
<evidence type="ECO:0000256" key="15">
    <source>
        <dbReference type="SAM" id="MobiDB-lite"/>
    </source>
</evidence>
<evidence type="ECO:0000256" key="3">
    <source>
        <dbReference type="ARBA" id="ARBA00005435"/>
    </source>
</evidence>
<evidence type="ECO:0000259" key="16">
    <source>
        <dbReference type="PROSITE" id="PS50830"/>
    </source>
</evidence>
<reference evidence="17" key="1">
    <citation type="journal article" date="2023" name="Mol. Phylogenet. Evol.">
        <title>Genome-scale phylogeny and comparative genomics of the fungal order Sordariales.</title>
        <authorList>
            <person name="Hensen N."/>
            <person name="Bonometti L."/>
            <person name="Westerberg I."/>
            <person name="Brannstrom I.O."/>
            <person name="Guillou S."/>
            <person name="Cros-Aarteil S."/>
            <person name="Calhoun S."/>
            <person name="Haridas S."/>
            <person name="Kuo A."/>
            <person name="Mondo S."/>
            <person name="Pangilinan J."/>
            <person name="Riley R."/>
            <person name="LaButti K."/>
            <person name="Andreopoulos B."/>
            <person name="Lipzen A."/>
            <person name="Chen C."/>
            <person name="Yan M."/>
            <person name="Daum C."/>
            <person name="Ng V."/>
            <person name="Clum A."/>
            <person name="Steindorff A."/>
            <person name="Ohm R.A."/>
            <person name="Martin F."/>
            <person name="Silar P."/>
            <person name="Natvig D.O."/>
            <person name="Lalanne C."/>
            <person name="Gautier V."/>
            <person name="Ament-Velasquez S.L."/>
            <person name="Kruys A."/>
            <person name="Hutchinson M.I."/>
            <person name="Powell A.J."/>
            <person name="Barry K."/>
            <person name="Miller A.N."/>
            <person name="Grigoriev I.V."/>
            <person name="Debuchy R."/>
            <person name="Gladieux P."/>
            <person name="Hiltunen Thoren M."/>
            <person name="Johannesson H."/>
        </authorList>
    </citation>
    <scope>NUCLEOTIDE SEQUENCE</scope>
    <source>
        <strain evidence="17">SMH4131-1</strain>
    </source>
</reference>
<keyword evidence="7" id="KW-0540">Nuclease</keyword>
<dbReference type="InterPro" id="IPR016071">
    <property type="entry name" value="Staphylococal_nuclease_OB-fold"/>
</dbReference>
<feature type="region of interest" description="Disordered" evidence="15">
    <location>
        <begin position="1"/>
        <end position="52"/>
    </location>
</feature>
<dbReference type="GO" id="GO:0016787">
    <property type="term" value="F:hydrolase activity"/>
    <property type="evidence" value="ECO:0007669"/>
    <property type="project" value="UniProtKB-KW"/>
</dbReference>
<evidence type="ECO:0000313" key="18">
    <source>
        <dbReference type="Proteomes" id="UP001286456"/>
    </source>
</evidence>
<dbReference type="PANTHER" id="PTHR12302:SF3">
    <property type="entry name" value="SERINE_THREONINE-PROTEIN KINASE 31"/>
    <property type="match status" value="1"/>
</dbReference>
<comment type="subcellular location">
    <subcellularLocation>
        <location evidence="1">Membrane</location>
        <topology evidence="1">Single-pass membrane protein</topology>
    </subcellularLocation>
    <subcellularLocation>
        <location evidence="2">Mitochondrion</location>
    </subcellularLocation>
</comment>
<dbReference type="GO" id="GO:0016020">
    <property type="term" value="C:membrane"/>
    <property type="evidence" value="ECO:0007669"/>
    <property type="project" value="UniProtKB-SubCell"/>
</dbReference>
<keyword evidence="10" id="KW-0378">Hydrolase</keyword>
<keyword evidence="9" id="KW-0255">Endonuclease</keyword>
<evidence type="ECO:0000256" key="13">
    <source>
        <dbReference type="ARBA" id="ARBA00023128"/>
    </source>
</evidence>
<dbReference type="GO" id="GO:0004519">
    <property type="term" value="F:endonuclease activity"/>
    <property type="evidence" value="ECO:0007669"/>
    <property type="project" value="UniProtKB-KW"/>
</dbReference>
<dbReference type="Gene3D" id="2.40.50.90">
    <property type="match status" value="1"/>
</dbReference>
<dbReference type="SMART" id="SM00318">
    <property type="entry name" value="SNc"/>
    <property type="match status" value="1"/>
</dbReference>
<dbReference type="Proteomes" id="UP001286456">
    <property type="component" value="Unassembled WGS sequence"/>
</dbReference>